<dbReference type="Gene3D" id="3.40.50.1000">
    <property type="entry name" value="HAD superfamily/HAD-like"/>
    <property type="match status" value="1"/>
</dbReference>
<dbReference type="PANTHER" id="PTHR24092:SF33">
    <property type="entry name" value="PHOSPHOLIPID-TRANSPORTING ATPASE IH"/>
    <property type="match status" value="1"/>
</dbReference>
<dbReference type="PROSITE" id="PS00154">
    <property type="entry name" value="ATPASE_E1_E2"/>
    <property type="match status" value="1"/>
</dbReference>
<keyword evidence="11 17" id="KW-1133">Transmembrane helix</keyword>
<evidence type="ECO:0000256" key="4">
    <source>
        <dbReference type="ARBA" id="ARBA00008109"/>
    </source>
</evidence>
<organism evidence="21 22">
    <name type="scientific">Sinocyclocheilus grahami</name>
    <name type="common">Dianchi golden-line fish</name>
    <name type="synonym">Barbus grahami</name>
    <dbReference type="NCBI Taxonomy" id="75366"/>
    <lineage>
        <taxon>Eukaryota</taxon>
        <taxon>Metazoa</taxon>
        <taxon>Chordata</taxon>
        <taxon>Craniata</taxon>
        <taxon>Vertebrata</taxon>
        <taxon>Euteleostomi</taxon>
        <taxon>Actinopterygii</taxon>
        <taxon>Neopterygii</taxon>
        <taxon>Teleostei</taxon>
        <taxon>Ostariophysi</taxon>
        <taxon>Cypriniformes</taxon>
        <taxon>Cyprinidae</taxon>
        <taxon>Cyprininae</taxon>
        <taxon>Sinocyclocheilus</taxon>
    </lineage>
</organism>
<evidence type="ECO:0000256" key="10">
    <source>
        <dbReference type="ARBA" id="ARBA00022967"/>
    </source>
</evidence>
<dbReference type="InterPro" id="IPR001757">
    <property type="entry name" value="P_typ_ATPase"/>
</dbReference>
<dbReference type="InterPro" id="IPR018303">
    <property type="entry name" value="ATPase_P-typ_P_site"/>
</dbReference>
<keyword evidence="7 15" id="KW-0547">Nucleotide-binding</keyword>
<evidence type="ECO:0000256" key="1">
    <source>
        <dbReference type="ARBA" id="ARBA00001946"/>
    </source>
</evidence>
<feature type="binding site" evidence="15">
    <location>
        <position position="378"/>
    </location>
    <ligand>
        <name>ATP</name>
        <dbReference type="ChEBI" id="CHEBI:30616"/>
    </ligand>
</feature>
<dbReference type="InterPro" id="IPR008250">
    <property type="entry name" value="ATPase_P-typ_transduc_dom_A_sf"/>
</dbReference>
<comment type="similarity">
    <text evidence="4 17">Belongs to the cation transport ATPase (P-type) (TC 3.A.3) family. Type IV subfamily.</text>
</comment>
<feature type="transmembrane region" description="Helical" evidence="17">
    <location>
        <begin position="962"/>
        <end position="987"/>
    </location>
</feature>
<dbReference type="Pfam" id="PF00122">
    <property type="entry name" value="E1-E2_ATPase"/>
    <property type="match status" value="1"/>
</dbReference>
<dbReference type="SUPFAM" id="SSF56784">
    <property type="entry name" value="HAD-like"/>
    <property type="match status" value="1"/>
</dbReference>
<evidence type="ECO:0000256" key="9">
    <source>
        <dbReference type="ARBA" id="ARBA00022842"/>
    </source>
</evidence>
<feature type="binding site" evidence="15">
    <location>
        <position position="612"/>
    </location>
    <ligand>
        <name>ATP</name>
        <dbReference type="ChEBI" id="CHEBI:30616"/>
    </ligand>
</feature>
<feature type="transmembrane region" description="Helical" evidence="17">
    <location>
        <begin position="61"/>
        <end position="79"/>
    </location>
</feature>
<dbReference type="Proteomes" id="UP000472262">
    <property type="component" value="Unassembled WGS sequence"/>
</dbReference>
<dbReference type="GO" id="GO:0016887">
    <property type="term" value="F:ATP hydrolysis activity"/>
    <property type="evidence" value="ECO:0007669"/>
    <property type="project" value="InterPro"/>
</dbReference>
<keyword evidence="8 15" id="KW-0067">ATP-binding</keyword>
<dbReference type="InterPro" id="IPR023298">
    <property type="entry name" value="ATPase_P-typ_TM_dom_sf"/>
</dbReference>
<feature type="binding site" evidence="15">
    <location>
        <position position="719"/>
    </location>
    <ligand>
        <name>ATP</name>
        <dbReference type="ChEBI" id="CHEBI:30616"/>
    </ligand>
</feature>
<feature type="binding site" evidence="15">
    <location>
        <position position="500"/>
    </location>
    <ligand>
        <name>ATP</name>
        <dbReference type="ChEBI" id="CHEBI:30616"/>
    </ligand>
</feature>
<dbReference type="Pfam" id="PF16209">
    <property type="entry name" value="PhoLip_ATPase_N"/>
    <property type="match status" value="1"/>
</dbReference>
<sequence length="1042" mass="120437">ILRKRLRGEESWVDSRTVYIGHKEPPPGTEAYIPQRFPDNRIVSSKYTFWNFIPKNLFEQFRRIANFYFLIIFLVQLIIDTPTSPTTSGLPLFFVITVTAIKQGYEDWIRHKADNAINQCPVHVIQHGKVVRKQSQKLRVGDIVQVKENETFPCDLILLSTSREDGTCFVTTASLDGESSHKVIAEEVDTLHATIELIHTYISRKTPLGSENLLLRGATLKNTEYIHAVAIYTGMETKMALNYQSKSQKRSAVEKSMNAYLIVYLCILISKALINTVLKYAWQANPNRDEPWYNQKTETERQRHLIRAFTDFLAFMVLFNYIIPVSMYVTVEMQKFLGSYFILWDDDMFDEELGEGPLVNTSDLNEELGQVEYVFTDKTGTLTENNMELRECCVDGHVYYFSANVCMCVSHQEREELFFRALCLCHTVQVKEEETVDGIKRGIHQGKSTSFYISSSPDEVALVEGMNRQDLLEVLNFDSVRRRMSVIVRSSSGEYYLFCKGADSSIFPRVVSGKVEQVRARVEHNAVEGLRTLCVAYKKLTHEEYEETCRLLNSAKLALHERDKKLAEAYDVIEKDFILLGATAVEDRLQDKAADTIESLHKAGMKVWVLTGDKMETAAATCYASRLFHRNTQILELTTKRTEEQSLHDVLFDLSRTVLRQLSGDCQDYGLIIDGATLSAVLKPTQEGTSNGGNYKEIFLEICRNCSAVLCCRMAPLQKAQVLQHFKSTSLIGFCLTTIRIMGKEGRQAARNSDYAITKFKHLKKMLLVHGHYYYIRIAELVQYFFYKNVCFIFPQFLYQFFCGFSQQPLYDTAYLTLYNISFTSLPILLYSLMEQHINIDILKRDPTLYRDIAKNSLLRWPTFIYWTFLGIFDAVVFFFGAFFLFDNTTFTSNGQMFGNWTFGTLVFTILVFTVTLKLALDTHYWTWINHFVIWGSLLFYVIFSLLWGGIIWPFLNYQRMYYVFMQMLSSGPAWLSIILLIIVSLLPDVVKKVLCRALWPTTTERIQVRQHNAHYLHVHRDEKLQVAHMSYLYKCVYISLQ</sequence>
<keyword evidence="5 17" id="KW-0812">Transmembrane</keyword>
<dbReference type="Pfam" id="PF13246">
    <property type="entry name" value="Cation_ATPase"/>
    <property type="match status" value="1"/>
</dbReference>
<evidence type="ECO:0000256" key="17">
    <source>
        <dbReference type="RuleBase" id="RU362033"/>
    </source>
</evidence>
<keyword evidence="10 17" id="KW-1278">Translocase</keyword>
<evidence type="ECO:0000256" key="11">
    <source>
        <dbReference type="ARBA" id="ARBA00022989"/>
    </source>
</evidence>
<feature type="domain" description="P-type ATPase C-terminal" evidence="20">
    <location>
        <begin position="750"/>
        <end position="1002"/>
    </location>
</feature>
<evidence type="ECO:0000259" key="19">
    <source>
        <dbReference type="Pfam" id="PF16209"/>
    </source>
</evidence>
<dbReference type="InterPro" id="IPR059000">
    <property type="entry name" value="ATPase_P-type_domA"/>
</dbReference>
<dbReference type="GO" id="GO:0055037">
    <property type="term" value="C:recycling endosome"/>
    <property type="evidence" value="ECO:0007669"/>
    <property type="project" value="TreeGrafter"/>
</dbReference>
<feature type="transmembrane region" description="Helical" evidence="17">
    <location>
        <begin position="864"/>
        <end position="886"/>
    </location>
</feature>
<dbReference type="NCBIfam" id="TIGR01652">
    <property type="entry name" value="ATPase-Plipid"/>
    <property type="match status" value="1"/>
</dbReference>
<feature type="active site" description="4-aspartylphosphate intermediate" evidence="14">
    <location>
        <position position="377"/>
    </location>
</feature>
<evidence type="ECO:0000256" key="6">
    <source>
        <dbReference type="ARBA" id="ARBA00022723"/>
    </source>
</evidence>
<feature type="transmembrane region" description="Helical" evidence="17">
    <location>
        <begin position="898"/>
        <end position="920"/>
    </location>
</feature>
<feature type="binding site" evidence="15">
    <location>
        <position position="611"/>
    </location>
    <ligand>
        <name>ATP</name>
        <dbReference type="ChEBI" id="CHEBI:30616"/>
    </ligand>
</feature>
<dbReference type="Ensembl" id="ENSSGRT00000102161.1">
    <property type="protein sequence ID" value="ENSSGRP00000096020.1"/>
    <property type="gene ID" value="ENSSGRG00000047546.1"/>
</dbReference>
<dbReference type="NCBIfam" id="TIGR01494">
    <property type="entry name" value="ATPase_P-type"/>
    <property type="match status" value="1"/>
</dbReference>
<evidence type="ECO:0000256" key="8">
    <source>
        <dbReference type="ARBA" id="ARBA00022840"/>
    </source>
</evidence>
<evidence type="ECO:0000313" key="22">
    <source>
        <dbReference type="Proteomes" id="UP000472262"/>
    </source>
</evidence>
<evidence type="ECO:0000256" key="13">
    <source>
        <dbReference type="ARBA" id="ARBA00034036"/>
    </source>
</evidence>
<dbReference type="GO" id="GO:0005783">
    <property type="term" value="C:endoplasmic reticulum"/>
    <property type="evidence" value="ECO:0007669"/>
    <property type="project" value="TreeGrafter"/>
</dbReference>
<dbReference type="InterPro" id="IPR023214">
    <property type="entry name" value="HAD_sf"/>
</dbReference>
<accession>A0A672S4D6</accession>
<protein>
    <recommendedName>
        <fullName evidence="17">Phospholipid-transporting ATPase</fullName>
        <ecNumber evidence="17">7.6.2.1</ecNumber>
    </recommendedName>
</protein>
<comment type="cofactor">
    <cofactor evidence="1 16">
        <name>Mg(2+)</name>
        <dbReference type="ChEBI" id="CHEBI:18420"/>
    </cofactor>
</comment>
<feature type="transmembrane region" description="Helical" evidence="17">
    <location>
        <begin position="932"/>
        <end position="956"/>
    </location>
</feature>
<dbReference type="InterPro" id="IPR032630">
    <property type="entry name" value="P_typ_ATPase_c"/>
</dbReference>
<comment type="subcellular location">
    <subcellularLocation>
        <location evidence="3">Endomembrane system</location>
    </subcellularLocation>
    <subcellularLocation>
        <location evidence="2 17">Membrane</location>
        <topology evidence="2 17">Multi-pass membrane protein</topology>
    </subcellularLocation>
</comment>
<dbReference type="Gene3D" id="2.70.150.10">
    <property type="entry name" value="Calcium-transporting ATPase, cytoplasmic transduction domain A"/>
    <property type="match status" value="1"/>
</dbReference>
<keyword evidence="22" id="KW-1185">Reference proteome</keyword>
<evidence type="ECO:0000256" key="7">
    <source>
        <dbReference type="ARBA" id="ARBA00022741"/>
    </source>
</evidence>
<feature type="domain" description="P-type ATPase N-terminal" evidence="19">
    <location>
        <begin position="34"/>
        <end position="87"/>
    </location>
</feature>
<dbReference type="InterPro" id="IPR023299">
    <property type="entry name" value="ATPase_P-typ_cyto_dom_N"/>
</dbReference>
<dbReference type="GO" id="GO:0005524">
    <property type="term" value="F:ATP binding"/>
    <property type="evidence" value="ECO:0007669"/>
    <property type="project" value="UniProtKB-UniRule"/>
</dbReference>
<dbReference type="AlphaFoldDB" id="A0A672S4D6"/>
<dbReference type="InterPro" id="IPR036412">
    <property type="entry name" value="HAD-like_sf"/>
</dbReference>
<evidence type="ECO:0000259" key="20">
    <source>
        <dbReference type="Pfam" id="PF16212"/>
    </source>
</evidence>
<feature type="binding site" evidence="15">
    <location>
        <position position="477"/>
    </location>
    <ligand>
        <name>ATP</name>
        <dbReference type="ChEBI" id="CHEBI:30616"/>
    </ligand>
</feature>
<feature type="transmembrane region" description="Helical" evidence="17">
    <location>
        <begin position="312"/>
        <end position="331"/>
    </location>
</feature>
<dbReference type="GO" id="GO:0000287">
    <property type="term" value="F:magnesium ion binding"/>
    <property type="evidence" value="ECO:0007669"/>
    <property type="project" value="UniProtKB-UniRule"/>
</dbReference>
<evidence type="ECO:0000256" key="12">
    <source>
        <dbReference type="ARBA" id="ARBA00023136"/>
    </source>
</evidence>
<feature type="binding site" evidence="16">
    <location>
        <position position="377"/>
    </location>
    <ligand>
        <name>Mg(2+)</name>
        <dbReference type="ChEBI" id="CHEBI:18420"/>
    </ligand>
</feature>
<evidence type="ECO:0000256" key="3">
    <source>
        <dbReference type="ARBA" id="ARBA00004308"/>
    </source>
</evidence>
<feature type="binding site" evidence="16">
    <location>
        <position position="379"/>
    </location>
    <ligand>
        <name>Mg(2+)</name>
        <dbReference type="ChEBI" id="CHEBI:18420"/>
    </ligand>
</feature>
<keyword evidence="9 16" id="KW-0460">Magnesium</keyword>
<feature type="binding site" evidence="15">
    <location>
        <position position="613"/>
    </location>
    <ligand>
        <name>ATP</name>
        <dbReference type="ChEBI" id="CHEBI:30616"/>
    </ligand>
</feature>
<dbReference type="GO" id="GO:0045332">
    <property type="term" value="P:phospholipid translocation"/>
    <property type="evidence" value="ECO:0007669"/>
    <property type="project" value="TreeGrafter"/>
</dbReference>
<evidence type="ECO:0000256" key="5">
    <source>
        <dbReference type="ARBA" id="ARBA00022692"/>
    </source>
</evidence>
<feature type="binding site" evidence="15">
    <location>
        <position position="713"/>
    </location>
    <ligand>
        <name>ATP</name>
        <dbReference type="ChEBI" id="CHEBI:30616"/>
    </ligand>
</feature>
<reference evidence="21" key="2">
    <citation type="submission" date="2025-09" db="UniProtKB">
        <authorList>
            <consortium name="Ensembl"/>
        </authorList>
    </citation>
    <scope>IDENTIFICATION</scope>
</reference>
<dbReference type="SUPFAM" id="SSF81660">
    <property type="entry name" value="Metal cation-transporting ATPase, ATP-binding domain N"/>
    <property type="match status" value="1"/>
</dbReference>
<dbReference type="Pfam" id="PF16212">
    <property type="entry name" value="PhoLip_ATPase_C"/>
    <property type="match status" value="1"/>
</dbReference>
<evidence type="ECO:0000256" key="2">
    <source>
        <dbReference type="ARBA" id="ARBA00004141"/>
    </source>
</evidence>
<feature type="binding site" evidence="15">
    <location>
        <position position="379"/>
    </location>
    <ligand>
        <name>ATP</name>
        <dbReference type="ChEBI" id="CHEBI:30616"/>
    </ligand>
</feature>
<evidence type="ECO:0000313" key="21">
    <source>
        <dbReference type="Ensembl" id="ENSSGRP00000096020.1"/>
    </source>
</evidence>
<name>A0A672S4D6_SINGR</name>
<proteinExistence type="inferred from homology"/>
<feature type="transmembrane region" description="Helical" evidence="17">
    <location>
        <begin position="259"/>
        <end position="282"/>
    </location>
</feature>
<feature type="binding site" evidence="15">
    <location>
        <position position="377"/>
    </location>
    <ligand>
        <name>ATP</name>
        <dbReference type="ChEBI" id="CHEBI:30616"/>
    </ligand>
</feature>
<keyword evidence="12 17" id="KW-0472">Membrane</keyword>
<feature type="binding site" evidence="15">
    <location>
        <position position="531"/>
    </location>
    <ligand>
        <name>ATP</name>
        <dbReference type="ChEBI" id="CHEBI:30616"/>
    </ligand>
</feature>
<keyword evidence="6 16" id="KW-0479">Metal-binding</keyword>
<dbReference type="GO" id="GO:0140326">
    <property type="term" value="F:ATPase-coupled intramembrane lipid transporter activity"/>
    <property type="evidence" value="ECO:0007669"/>
    <property type="project" value="UniProtKB-EC"/>
</dbReference>
<dbReference type="GO" id="GO:0005886">
    <property type="term" value="C:plasma membrane"/>
    <property type="evidence" value="ECO:0007669"/>
    <property type="project" value="TreeGrafter"/>
</dbReference>
<dbReference type="InterPro" id="IPR032631">
    <property type="entry name" value="P-type_ATPase_N"/>
</dbReference>
<dbReference type="PANTHER" id="PTHR24092">
    <property type="entry name" value="PROBABLE PHOSPHOLIPID-TRANSPORTING ATPASE"/>
    <property type="match status" value="1"/>
</dbReference>
<gene>
    <name evidence="21" type="primary">atp11a</name>
</gene>
<dbReference type="InterPro" id="IPR006539">
    <property type="entry name" value="P-type_ATPase_IV"/>
</dbReference>
<dbReference type="SUPFAM" id="SSF81653">
    <property type="entry name" value="Calcium ATPase, transduction domain A"/>
    <property type="match status" value="1"/>
</dbReference>
<evidence type="ECO:0000256" key="15">
    <source>
        <dbReference type="PIRSR" id="PIRSR606539-2"/>
    </source>
</evidence>
<dbReference type="EC" id="7.6.2.1" evidence="17"/>
<feature type="domain" description="P-type ATPase A" evidence="18">
    <location>
        <begin position="121"/>
        <end position="239"/>
    </location>
</feature>
<evidence type="ECO:0000256" key="16">
    <source>
        <dbReference type="PIRSR" id="PIRSR606539-3"/>
    </source>
</evidence>
<dbReference type="SUPFAM" id="SSF81665">
    <property type="entry name" value="Calcium ATPase, transmembrane domain M"/>
    <property type="match status" value="1"/>
</dbReference>
<comment type="catalytic activity">
    <reaction evidence="13 17">
        <text>ATP + H2O + phospholipidSide 1 = ADP + phosphate + phospholipidSide 2.</text>
        <dbReference type="EC" id="7.6.2.1"/>
    </reaction>
</comment>
<dbReference type="Gene3D" id="3.40.1110.10">
    <property type="entry name" value="Calcium-transporting ATPase, cytoplasmic domain N"/>
    <property type="match status" value="1"/>
</dbReference>
<evidence type="ECO:0000259" key="18">
    <source>
        <dbReference type="Pfam" id="PF00122"/>
    </source>
</evidence>
<feature type="transmembrane region" description="Helical" evidence="17">
    <location>
        <begin position="814"/>
        <end position="834"/>
    </location>
</feature>
<evidence type="ECO:0000256" key="14">
    <source>
        <dbReference type="PIRSR" id="PIRSR606539-1"/>
    </source>
</evidence>
<reference evidence="21" key="1">
    <citation type="submission" date="2025-08" db="UniProtKB">
        <authorList>
            <consortium name="Ensembl"/>
        </authorList>
    </citation>
    <scope>IDENTIFICATION</scope>
</reference>
<feature type="binding site" evidence="15">
    <location>
        <position position="459"/>
    </location>
    <ligand>
        <name>ATP</name>
        <dbReference type="ChEBI" id="CHEBI:30616"/>
    </ligand>
</feature>